<evidence type="ECO:0000313" key="3">
    <source>
        <dbReference type="Proteomes" id="UP000326759"/>
    </source>
</evidence>
<name>A0A5N5STS2_9CRUS</name>
<dbReference type="Proteomes" id="UP000326759">
    <property type="component" value="Unassembled WGS sequence"/>
</dbReference>
<accession>A0A5N5STS2</accession>
<feature type="compositionally biased region" description="Low complexity" evidence="1">
    <location>
        <begin position="38"/>
        <end position="60"/>
    </location>
</feature>
<dbReference type="EMBL" id="SEYY01020087">
    <property type="protein sequence ID" value="KAB7497613.1"/>
    <property type="molecule type" value="Genomic_DNA"/>
</dbReference>
<proteinExistence type="predicted"/>
<dbReference type="AlphaFoldDB" id="A0A5N5STS2"/>
<feature type="region of interest" description="Disordered" evidence="1">
    <location>
        <begin position="36"/>
        <end position="60"/>
    </location>
</feature>
<comment type="caution">
    <text evidence="2">The sequence shown here is derived from an EMBL/GenBank/DDBJ whole genome shotgun (WGS) entry which is preliminary data.</text>
</comment>
<organism evidence="2 3">
    <name type="scientific">Armadillidium nasatum</name>
    <dbReference type="NCBI Taxonomy" id="96803"/>
    <lineage>
        <taxon>Eukaryota</taxon>
        <taxon>Metazoa</taxon>
        <taxon>Ecdysozoa</taxon>
        <taxon>Arthropoda</taxon>
        <taxon>Crustacea</taxon>
        <taxon>Multicrustacea</taxon>
        <taxon>Malacostraca</taxon>
        <taxon>Eumalacostraca</taxon>
        <taxon>Peracarida</taxon>
        <taxon>Isopoda</taxon>
        <taxon>Oniscidea</taxon>
        <taxon>Crinocheta</taxon>
        <taxon>Armadillidiidae</taxon>
        <taxon>Armadillidium</taxon>
    </lineage>
</organism>
<sequence length="97" mass="10870">MNLTLQSFVLQVDDTLVSTGLVGSDRLIRSCLSGWNYRGGSRSDGVSDSLESRNSSSTSNANYKIKKEIDQYKNLFFCSKLQRVTRNESRQVVAKIT</sequence>
<keyword evidence="3" id="KW-1185">Reference proteome</keyword>
<protein>
    <submittedName>
        <fullName evidence="2">Uncharacterized protein</fullName>
    </submittedName>
</protein>
<evidence type="ECO:0000313" key="2">
    <source>
        <dbReference type="EMBL" id="KAB7497613.1"/>
    </source>
</evidence>
<gene>
    <name evidence="2" type="ORF">Anas_00133</name>
</gene>
<reference evidence="2 3" key="1">
    <citation type="journal article" date="2019" name="PLoS Biol.">
        <title>Sex chromosomes control vertical transmission of feminizing Wolbachia symbionts in an isopod.</title>
        <authorList>
            <person name="Becking T."/>
            <person name="Chebbi M.A."/>
            <person name="Giraud I."/>
            <person name="Moumen B."/>
            <person name="Laverre T."/>
            <person name="Caubet Y."/>
            <person name="Peccoud J."/>
            <person name="Gilbert C."/>
            <person name="Cordaux R."/>
        </authorList>
    </citation>
    <scope>NUCLEOTIDE SEQUENCE [LARGE SCALE GENOMIC DNA]</scope>
    <source>
        <strain evidence="2">ANa2</strain>
        <tissue evidence="2">Whole body excluding digestive tract and cuticle</tissue>
    </source>
</reference>
<evidence type="ECO:0000256" key="1">
    <source>
        <dbReference type="SAM" id="MobiDB-lite"/>
    </source>
</evidence>